<evidence type="ECO:0000256" key="2">
    <source>
        <dbReference type="SAM" id="MobiDB-lite"/>
    </source>
</evidence>
<name>A0A921Z553_MANSE</name>
<dbReference type="Proteomes" id="UP000791440">
    <property type="component" value="Unassembled WGS sequence"/>
</dbReference>
<feature type="region of interest" description="Disordered" evidence="2">
    <location>
        <begin position="2141"/>
        <end position="2184"/>
    </location>
</feature>
<dbReference type="OrthoDB" id="6926004at2759"/>
<keyword evidence="1" id="KW-0175">Coiled coil</keyword>
<feature type="compositionally biased region" description="Basic and acidic residues" evidence="2">
    <location>
        <begin position="2147"/>
        <end position="2159"/>
    </location>
</feature>
<proteinExistence type="predicted"/>
<evidence type="ECO:0000313" key="3">
    <source>
        <dbReference type="EMBL" id="KAG6451588.1"/>
    </source>
</evidence>
<protein>
    <submittedName>
        <fullName evidence="3">Uncharacterized protein</fullName>
    </submittedName>
</protein>
<reference evidence="3" key="1">
    <citation type="journal article" date="2016" name="Insect Biochem. Mol. Biol.">
        <title>Multifaceted biological insights from a draft genome sequence of the tobacco hornworm moth, Manduca sexta.</title>
        <authorList>
            <person name="Kanost M.R."/>
            <person name="Arrese E.L."/>
            <person name="Cao X."/>
            <person name="Chen Y.R."/>
            <person name="Chellapilla S."/>
            <person name="Goldsmith M.R."/>
            <person name="Grosse-Wilde E."/>
            <person name="Heckel D.G."/>
            <person name="Herndon N."/>
            <person name="Jiang H."/>
            <person name="Papanicolaou A."/>
            <person name="Qu J."/>
            <person name="Soulages J.L."/>
            <person name="Vogel H."/>
            <person name="Walters J."/>
            <person name="Waterhouse R.M."/>
            <person name="Ahn S.J."/>
            <person name="Almeida F.C."/>
            <person name="An C."/>
            <person name="Aqrawi P."/>
            <person name="Bretschneider A."/>
            <person name="Bryant W.B."/>
            <person name="Bucks S."/>
            <person name="Chao H."/>
            <person name="Chevignon G."/>
            <person name="Christen J.M."/>
            <person name="Clarke D.F."/>
            <person name="Dittmer N.T."/>
            <person name="Ferguson L.C.F."/>
            <person name="Garavelou S."/>
            <person name="Gordon K.H.J."/>
            <person name="Gunaratna R.T."/>
            <person name="Han Y."/>
            <person name="Hauser F."/>
            <person name="He Y."/>
            <person name="Heidel-Fischer H."/>
            <person name="Hirsh A."/>
            <person name="Hu Y."/>
            <person name="Jiang H."/>
            <person name="Kalra D."/>
            <person name="Klinner C."/>
            <person name="Konig C."/>
            <person name="Kovar C."/>
            <person name="Kroll A.R."/>
            <person name="Kuwar S.S."/>
            <person name="Lee S.L."/>
            <person name="Lehman R."/>
            <person name="Li K."/>
            <person name="Li Z."/>
            <person name="Liang H."/>
            <person name="Lovelace S."/>
            <person name="Lu Z."/>
            <person name="Mansfield J.H."/>
            <person name="McCulloch K.J."/>
            <person name="Mathew T."/>
            <person name="Morton B."/>
            <person name="Muzny D.M."/>
            <person name="Neunemann D."/>
            <person name="Ongeri F."/>
            <person name="Pauchet Y."/>
            <person name="Pu L.L."/>
            <person name="Pyrousis I."/>
            <person name="Rao X.J."/>
            <person name="Redding A."/>
            <person name="Roesel C."/>
            <person name="Sanchez-Gracia A."/>
            <person name="Schaack S."/>
            <person name="Shukla A."/>
            <person name="Tetreau G."/>
            <person name="Wang Y."/>
            <person name="Xiong G.H."/>
            <person name="Traut W."/>
            <person name="Walsh T.K."/>
            <person name="Worley K.C."/>
            <person name="Wu D."/>
            <person name="Wu W."/>
            <person name="Wu Y.Q."/>
            <person name="Zhang X."/>
            <person name="Zou Z."/>
            <person name="Zucker H."/>
            <person name="Briscoe A.D."/>
            <person name="Burmester T."/>
            <person name="Clem R.J."/>
            <person name="Feyereisen R."/>
            <person name="Grimmelikhuijzen C.J.P."/>
            <person name="Hamodrakas S.J."/>
            <person name="Hansson B.S."/>
            <person name="Huguet E."/>
            <person name="Jermiin L.S."/>
            <person name="Lan Q."/>
            <person name="Lehman H.K."/>
            <person name="Lorenzen M."/>
            <person name="Merzendorfer H."/>
            <person name="Michalopoulos I."/>
            <person name="Morton D.B."/>
            <person name="Muthukrishnan S."/>
            <person name="Oakeshott J.G."/>
            <person name="Palmer W."/>
            <person name="Park Y."/>
            <person name="Passarelli A.L."/>
            <person name="Rozas J."/>
            <person name="Schwartz L.M."/>
            <person name="Smith W."/>
            <person name="Southgate A."/>
            <person name="Vilcinskas A."/>
            <person name="Vogt R."/>
            <person name="Wang P."/>
            <person name="Werren J."/>
            <person name="Yu X.Q."/>
            <person name="Zhou J.J."/>
            <person name="Brown S.J."/>
            <person name="Scherer S.E."/>
            <person name="Richards S."/>
            <person name="Blissard G.W."/>
        </authorList>
    </citation>
    <scope>NUCLEOTIDE SEQUENCE</scope>
</reference>
<dbReference type="EMBL" id="JH668410">
    <property type="protein sequence ID" value="KAG6451588.1"/>
    <property type="molecule type" value="Genomic_DNA"/>
</dbReference>
<feature type="compositionally biased region" description="Basic and acidic residues" evidence="2">
    <location>
        <begin position="1958"/>
        <end position="1986"/>
    </location>
</feature>
<feature type="region of interest" description="Disordered" evidence="2">
    <location>
        <begin position="187"/>
        <end position="212"/>
    </location>
</feature>
<evidence type="ECO:0000313" key="4">
    <source>
        <dbReference type="Proteomes" id="UP000791440"/>
    </source>
</evidence>
<keyword evidence="4" id="KW-1185">Reference proteome</keyword>
<feature type="coiled-coil region" evidence="1">
    <location>
        <begin position="1512"/>
        <end position="1570"/>
    </location>
</feature>
<gene>
    <name evidence="3" type="ORF">O3G_MSEX007215</name>
</gene>
<sequence>MDGDGQSMLAIVQSLRDAGLVVTVVDGKHGGNSATAVLAINAINPQHLERRSLGINTRFKSIQHSSTQANDLRYATVYQLAHCGRKSASPSVHLPEFPPQRAAPHLTEGNFVVPGWRGSECQYTPVRSTRSCRGNLHWTDRVGSVYRSEDTSAFAHSLRKYPSLSPNRSLSTELVQRLLTYTQNKSFSKSSYHTRNVRESSPAATKPEKTDKCSKNVQTCTRTKPERTDKTINTPYEIKYQGKPREKSRHSLRDKHPSTAYDYLRRTKPRGWNTRGTEVRYLTDVTKYIKDAIRNICDEVPMMCPSVQTRYSHHRRMHHLQTNGQSTSTNKADTEAAADVKDPCGTLRCGPPNNICPKIQTRYNQHKKHQHSGLKSCSDFNNIEIQACPPPVVREASVMTKSKSSTALPSTCPASVKTCCFCKRPLPCICKSETGRRIQKEVLDWIKEIPVYSDDTKDNKYLRCMLSKKLIENLQKMIKDGDFGKIREEIDKCLNVLPMWCPENDKDKTIFKNQIAGNLITRLKQFMEKDLFKEKIISWFNELPFKDQIKPEDREKIIDNLVKRLKAVERVSNDNAYKEALKNEIIKVLSDIPGINKDVITLMANKLADDLVPLDTKENAQYNEIRNKICEWIDTTSEFTENNFYVKDNIQVIDDLSKTLTDLQQNVTDGEHVKELMKKDTENWLQTVYKNKNILLDINTKNKLAQKLIDKLYPTKPKSPSDQYVQSIFDWLKDTPELSKFLNEDLLVAKLAEELQELKMKGYDDDALLEVIEDWINALCKKHGIDIDPKVVRELAEKLMDKLKLRKRKPRKLAKNFQETISEEVSRILETDSIPLNSKVKKNLQHKITNILSNNIENVLSNETSNAKKDLVKLLQHEGNMTPEEAKNLADTVINSTKTMPITEEQKKSATKSITREVKEERDETRKSATEYEEDSVASISDLLPDEMIRGTKAQTIKDNGYILDETTIPDEQTGDVSPKFTKRTREMSLEPTRQDFTRSTISPRHALALAPKQKENLRQNVERTVFDYIDDILVEFSPSTRENIRTNAKAFIDNVSQLLQNNNDKESVLKEVQNFLNSTPVPSNTTQKELADKLTTRLLGSGFQTSTPRRDFYFQPRRLTFDTSLPSIHFDDNSLLTQQRMPEEDKYREDLTKVVKSWLDKMPLSLNEDESKRFKEIVINDLVGDIIDRQKYLQLNASVKPSEIEELENLKYQVFRWLNKIMDARDFDIVLPQTEALMNSVRGVAVPQLAKPSGIRQHVKKSEGQIPNYLDALQDEISVWVDNIPKYLHQSTDKKYQNQMISELAKNLQHVEGENVDYVIKEWLQIFFRYSSQDDINKVAQDLKKKITSKGFSKNLSWMLEQDSNEFIEENLHGGIMDWLKVFPYYQSANAQDRNTQEKLVVSMAKGLTNVFETALTTSLNINTNELFINEIVKYLQKFPMDAKKKSDPNFVRNTAKLLLQHLKELQMFQSISARHATIRNDLDNSIDEWINSLPIVDKQNRDSRQFEALTKQFKQNLNNLRGDEKGLREEIKKQLKILPIDPVKLNEENFLNKKVEQLLRNIQASEVEEVPDSLYEDILLDIDSSFGPIHTEKRAADILSENISKFCDSLLFEKGKLSRESEKTKAMKEHIARKLKNTIEELNMNPKAINDDFLYTHILEEKLDNLISISQPSKSSEGTINELKKNLVNKVKEAKDNAKSELAGQIYKQQLRDTISKTLPTSENLSPEEYNSFEVVKDNVADAFINLHFYGGNPEEREKYKNKINKEISNFCNDYLKKHPTTPIEPDKLSKQLYERLNNVSFSSEDSIRDEVEETKIKDFITDYANKLPLNQETPAEALQAYRVISLMSKRLHELEKEKSSLDDYEGTLKNEILKWTKKLPLKYWRDEEVSDFAEKLIDKLKRTEALRKFNPTAMNTLDFDQMKHPVPPTISQEQDRSLRVTDNLTPRIPPSTLSSEDRDHLQRIRERSISERRPRTSPIRKDAAISPSPVDAESQTEIRSWEERSSIPRSPSIQAATQIDEAPHVCQSPICGLRRHRVSLQSETPFCPISPEICNKEYNWSRKGQKERLLPCDLIQPETDPQDLRSSSCECQPRFIPYSFSPGRSSAIPRTCMPPPRPTPNSIRPFQCNLPEDMPAIAKRQKRRDQSPPRREERSRKIVRPRGTALGSWETAQAASKRPERHEQAYGIRNFHDGPLCSTSSRREVLISEDEFEEQDTKEPYKCGCKEAGLSNMYGKERGPSCRDECMRRCPKCCGVHCPYPTRLYFRN</sequence>
<reference evidence="3" key="2">
    <citation type="submission" date="2020-12" db="EMBL/GenBank/DDBJ databases">
        <authorList>
            <person name="Kanost M."/>
        </authorList>
    </citation>
    <scope>NUCLEOTIDE SEQUENCE</scope>
</reference>
<feature type="region of interest" description="Disordered" evidence="2">
    <location>
        <begin position="1921"/>
        <end position="2012"/>
    </location>
</feature>
<accession>A0A921Z553</accession>
<comment type="caution">
    <text evidence="3">The sequence shown here is derived from an EMBL/GenBank/DDBJ whole genome shotgun (WGS) entry which is preliminary data.</text>
</comment>
<feature type="compositionally biased region" description="Basic and acidic residues" evidence="2">
    <location>
        <begin position="904"/>
        <end position="930"/>
    </location>
</feature>
<organism evidence="3 4">
    <name type="scientific">Manduca sexta</name>
    <name type="common">Tobacco hawkmoth</name>
    <name type="synonym">Tobacco hornworm</name>
    <dbReference type="NCBI Taxonomy" id="7130"/>
    <lineage>
        <taxon>Eukaryota</taxon>
        <taxon>Metazoa</taxon>
        <taxon>Ecdysozoa</taxon>
        <taxon>Arthropoda</taxon>
        <taxon>Hexapoda</taxon>
        <taxon>Insecta</taxon>
        <taxon>Pterygota</taxon>
        <taxon>Neoptera</taxon>
        <taxon>Endopterygota</taxon>
        <taxon>Lepidoptera</taxon>
        <taxon>Glossata</taxon>
        <taxon>Ditrysia</taxon>
        <taxon>Bombycoidea</taxon>
        <taxon>Sphingidae</taxon>
        <taxon>Sphinginae</taxon>
        <taxon>Sphingini</taxon>
        <taxon>Manduca</taxon>
    </lineage>
</organism>
<feature type="region of interest" description="Disordered" evidence="2">
    <location>
        <begin position="904"/>
        <end position="939"/>
    </location>
</feature>
<evidence type="ECO:0000256" key="1">
    <source>
        <dbReference type="SAM" id="Coils"/>
    </source>
</evidence>